<comment type="caution">
    <text evidence="1">The sequence shown here is derived from an EMBL/GenBank/DDBJ whole genome shotgun (WGS) entry which is preliminary data.</text>
</comment>
<accession>X1VAY4</accession>
<sequence length="98" mass="11238">EANKKSLILAQAKDLLSRVEQALKDNDPALDIDFRVEYLKILQDSIFEWFLNKDLLKLKAEISIFDAGRILRDDKLGGLKWTLNSVRKLLLILNSLGK</sequence>
<name>X1VAY4_9ZZZZ</name>
<feature type="non-terminal residue" evidence="1">
    <location>
        <position position="1"/>
    </location>
</feature>
<proteinExistence type="predicted"/>
<protein>
    <submittedName>
        <fullName evidence="1">Uncharacterized protein</fullName>
    </submittedName>
</protein>
<evidence type="ECO:0000313" key="1">
    <source>
        <dbReference type="EMBL" id="GAJ02980.1"/>
    </source>
</evidence>
<dbReference type="AlphaFoldDB" id="X1VAY4"/>
<dbReference type="EMBL" id="BARW01032686">
    <property type="protein sequence ID" value="GAJ02980.1"/>
    <property type="molecule type" value="Genomic_DNA"/>
</dbReference>
<organism evidence="1">
    <name type="scientific">marine sediment metagenome</name>
    <dbReference type="NCBI Taxonomy" id="412755"/>
    <lineage>
        <taxon>unclassified sequences</taxon>
        <taxon>metagenomes</taxon>
        <taxon>ecological metagenomes</taxon>
    </lineage>
</organism>
<reference evidence="1" key="1">
    <citation type="journal article" date="2014" name="Front. Microbiol.">
        <title>High frequency of phylogenetically diverse reductive dehalogenase-homologous genes in deep subseafloor sedimentary metagenomes.</title>
        <authorList>
            <person name="Kawai M."/>
            <person name="Futagami T."/>
            <person name="Toyoda A."/>
            <person name="Takaki Y."/>
            <person name="Nishi S."/>
            <person name="Hori S."/>
            <person name="Arai W."/>
            <person name="Tsubouchi T."/>
            <person name="Morono Y."/>
            <person name="Uchiyama I."/>
            <person name="Ito T."/>
            <person name="Fujiyama A."/>
            <person name="Inagaki F."/>
            <person name="Takami H."/>
        </authorList>
    </citation>
    <scope>NUCLEOTIDE SEQUENCE</scope>
    <source>
        <strain evidence="1">Expedition CK06-06</strain>
    </source>
</reference>
<gene>
    <name evidence="1" type="ORF">S12H4_51676</name>
</gene>